<sequence length="531" mass="59345">MSRHANKTGKPPAPPRAYHALLSGEPARVFLLPDQYPTPPALRQAEAQRLQAAIPAGDSLLSRRLHVYLHGNLQLLLGIASRRAAPLIYEAGNDALAAATQRPAYIQRLSQEMQGILASWILAEFLTAAGPDRLAEAIVTECGGMWRDESVFARLTPVLLHLHSHTIAWFLLEELGLPVERELLQSEIKHGATIPARRLKVDLREKYLSVMSAGHYQALREALALNLFEKNPDSPWPTAQLNKGAAKGQAQLIPVEYDSQAFLPPEMHEEMIGRMWQQRLELSDADADVLDMLSDLWLKQARTPNDPGTADVDQLLEMRALKPKTGAGGRPSGYRTEQRQQLYQALHRLSSLWINMSRVESYQASNAAGRRRRTFHEVQSRAFVITDVSGERRFDGSNFELQHFLFRPGAVFGQFLFGPGRQTALLSARAVEYDPYRQDVEKRLARYLSWQWRVQAAQGSYRRPFKVRTLLEACGYEIDSDHPSRTRERLEKGPRQPLASDQSSKAGNGTITTKISPASAAGPNTCPTGPC</sequence>
<feature type="region of interest" description="Disordered" evidence="1">
    <location>
        <begin position="482"/>
        <end position="531"/>
    </location>
</feature>
<feature type="compositionally biased region" description="Polar residues" evidence="1">
    <location>
        <begin position="499"/>
        <end position="516"/>
    </location>
</feature>
<dbReference type="Proteomes" id="UP000593892">
    <property type="component" value="Plasmid pPfer1"/>
</dbReference>
<keyword evidence="2" id="KW-0614">Plasmid</keyword>
<proteinExistence type="predicted"/>
<gene>
    <name evidence="2" type="ORF">IRI77_37630</name>
</gene>
<protein>
    <submittedName>
        <fullName evidence="2">Uncharacterized protein</fullName>
    </submittedName>
</protein>
<dbReference type="RefSeq" id="WP_194453970.1">
    <property type="nucleotide sequence ID" value="NZ_CP063850.1"/>
</dbReference>
<evidence type="ECO:0000313" key="2">
    <source>
        <dbReference type="EMBL" id="QOY92316.1"/>
    </source>
</evidence>
<evidence type="ECO:0000313" key="3">
    <source>
        <dbReference type="Proteomes" id="UP000593892"/>
    </source>
</evidence>
<name>A0A7S7SQ77_PALFE</name>
<dbReference type="KEGG" id="pfer:IRI77_37630"/>
<organism evidence="2 3">
    <name type="scientific">Paludibaculum fermentans</name>
    <dbReference type="NCBI Taxonomy" id="1473598"/>
    <lineage>
        <taxon>Bacteria</taxon>
        <taxon>Pseudomonadati</taxon>
        <taxon>Acidobacteriota</taxon>
        <taxon>Terriglobia</taxon>
        <taxon>Bryobacterales</taxon>
        <taxon>Bryobacteraceae</taxon>
        <taxon>Paludibaculum</taxon>
    </lineage>
</organism>
<reference evidence="2 3" key="1">
    <citation type="submission" date="2020-10" db="EMBL/GenBank/DDBJ databases">
        <title>Complete genome sequence of Paludibaculum fermentans P105T, a facultatively anaerobic acidobacterium capable of dissimilatory Fe(III) reduction.</title>
        <authorList>
            <person name="Dedysh S.N."/>
            <person name="Beletsky A.V."/>
            <person name="Kulichevskaya I.S."/>
            <person name="Mardanov A.V."/>
            <person name="Ravin N.V."/>
        </authorList>
    </citation>
    <scope>NUCLEOTIDE SEQUENCE [LARGE SCALE GENOMIC DNA]</scope>
    <source>
        <strain evidence="2 3">P105</strain>
        <plasmid evidence="2 3">pPfer1</plasmid>
    </source>
</reference>
<keyword evidence="3" id="KW-1185">Reference proteome</keyword>
<accession>A0A7S7SQ77</accession>
<dbReference type="AlphaFoldDB" id="A0A7S7SQ77"/>
<dbReference type="EMBL" id="CP063850">
    <property type="protein sequence ID" value="QOY92316.1"/>
    <property type="molecule type" value="Genomic_DNA"/>
</dbReference>
<evidence type="ECO:0000256" key="1">
    <source>
        <dbReference type="SAM" id="MobiDB-lite"/>
    </source>
</evidence>
<feature type="compositionally biased region" description="Basic and acidic residues" evidence="1">
    <location>
        <begin position="482"/>
        <end position="494"/>
    </location>
</feature>
<geneLocation type="plasmid" evidence="2 3">
    <name>pPfer1</name>
</geneLocation>